<gene>
    <name evidence="16" type="ORF">VV02_11010</name>
</gene>
<keyword evidence="7 12" id="KW-0132">Cell division</keyword>
<dbReference type="GO" id="GO:0005886">
    <property type="term" value="C:plasma membrane"/>
    <property type="evidence" value="ECO:0007669"/>
    <property type="project" value="UniProtKB-SubCell"/>
</dbReference>
<dbReference type="Pfam" id="PF18075">
    <property type="entry name" value="FtsX_ECD"/>
    <property type="match status" value="1"/>
</dbReference>
<comment type="subunit">
    <text evidence="4">Forms a membrane-associated complex with FtsE.</text>
</comment>
<dbReference type="Pfam" id="PF02687">
    <property type="entry name" value="FtsX"/>
    <property type="match status" value="1"/>
</dbReference>
<keyword evidence="17" id="KW-1185">Reference proteome</keyword>
<accession>A0A0K1JHT4</accession>
<evidence type="ECO:0000313" key="16">
    <source>
        <dbReference type="EMBL" id="AKU16269.1"/>
    </source>
</evidence>
<evidence type="ECO:0000256" key="8">
    <source>
        <dbReference type="ARBA" id="ARBA00022692"/>
    </source>
</evidence>
<proteinExistence type="inferred from homology"/>
<keyword evidence="8 13" id="KW-0812">Transmembrane</keyword>
<evidence type="ECO:0000256" key="7">
    <source>
        <dbReference type="ARBA" id="ARBA00022618"/>
    </source>
</evidence>
<reference evidence="16 17" key="1">
    <citation type="submission" date="2015-03" db="EMBL/GenBank/DDBJ databases">
        <title>Luteipulveratus halotolerans sp. nov., a novel actinobacterium (Dermacoccaceae) from Sarawak, Malaysia.</title>
        <authorList>
            <person name="Juboi H."/>
            <person name="Basik A."/>
            <person name="Shamsul S.S."/>
            <person name="Arnold P."/>
            <person name="Schmitt E.K."/>
            <person name="Sanglier J.-J."/>
            <person name="Yeo T."/>
        </authorList>
    </citation>
    <scope>NUCLEOTIDE SEQUENCE [LARGE SCALE GENOMIC DNA]</scope>
    <source>
        <strain evidence="16 17">MN07-A0370</strain>
    </source>
</reference>
<dbReference type="PANTHER" id="PTHR47755">
    <property type="entry name" value="CELL DIVISION PROTEIN FTSX"/>
    <property type="match status" value="1"/>
</dbReference>
<dbReference type="RefSeq" id="WP_052591587.1">
    <property type="nucleotide sequence ID" value="NZ_CP011112.1"/>
</dbReference>
<dbReference type="EMBL" id="CP011112">
    <property type="protein sequence ID" value="AKU16269.1"/>
    <property type="molecule type" value="Genomic_DNA"/>
</dbReference>
<evidence type="ECO:0000256" key="13">
    <source>
        <dbReference type="SAM" id="Phobius"/>
    </source>
</evidence>
<feature type="transmembrane region" description="Helical" evidence="13">
    <location>
        <begin position="279"/>
        <end position="300"/>
    </location>
</feature>
<evidence type="ECO:0000256" key="1">
    <source>
        <dbReference type="ARBA" id="ARBA00003552"/>
    </source>
</evidence>
<dbReference type="STRING" id="571913.VV02_11010"/>
<feature type="transmembrane region" description="Helical" evidence="13">
    <location>
        <begin position="212"/>
        <end position="230"/>
    </location>
</feature>
<evidence type="ECO:0000256" key="3">
    <source>
        <dbReference type="ARBA" id="ARBA00007379"/>
    </source>
</evidence>
<evidence type="ECO:0000256" key="11">
    <source>
        <dbReference type="ARBA" id="ARBA00023306"/>
    </source>
</evidence>
<evidence type="ECO:0000256" key="9">
    <source>
        <dbReference type="ARBA" id="ARBA00022989"/>
    </source>
</evidence>
<dbReference type="Proteomes" id="UP000066480">
    <property type="component" value="Chromosome"/>
</dbReference>
<sequence length="306" mass="33542">MRLQFMLSEIANGLRRNASMIISVILVSMVSLFFLGSGLLAQRQVSTAKGYWYDKVQVSIFLCTAQSTDSPSCADGAVTATQRDQIRRDLDSLKPLVEKVYFESSDQAFTRFQEQFRNSPYLGSIDKSAMPESFRVKLSDPTRFGEVVSAFDGAPGVETVSDQRKVLDTFFNLLNVLSIGAVALAVIMLICSILLITTTIRQVAFTRRRQVGIMRLVGASSTVIYLPFVVETVLATMVGAALAIGLLWAMVHYGISGLFDNDPGGGGLVSLIGEHDVWLITPWLAVGGLVLAVVTSWITLRRYLRV</sequence>
<dbReference type="InterPro" id="IPR004513">
    <property type="entry name" value="FtsX"/>
</dbReference>
<keyword evidence="10 12" id="KW-0472">Membrane</keyword>
<dbReference type="PANTHER" id="PTHR47755:SF1">
    <property type="entry name" value="CELL DIVISION PROTEIN FTSX"/>
    <property type="match status" value="1"/>
</dbReference>
<dbReference type="OrthoDB" id="9812531at2"/>
<evidence type="ECO:0000256" key="2">
    <source>
        <dbReference type="ARBA" id="ARBA00004651"/>
    </source>
</evidence>
<keyword evidence="6 12" id="KW-1003">Cell membrane</keyword>
<evidence type="ECO:0000256" key="10">
    <source>
        <dbReference type="ARBA" id="ARBA00023136"/>
    </source>
</evidence>
<feature type="transmembrane region" description="Helical" evidence="13">
    <location>
        <begin position="20"/>
        <end position="41"/>
    </location>
</feature>
<evidence type="ECO:0000256" key="5">
    <source>
        <dbReference type="ARBA" id="ARBA00021907"/>
    </source>
</evidence>
<comment type="subcellular location">
    <subcellularLocation>
        <location evidence="2">Cell membrane</location>
        <topology evidence="2">Multi-pass membrane protein</topology>
    </subcellularLocation>
</comment>
<keyword evidence="9 13" id="KW-1133">Transmembrane helix</keyword>
<comment type="function">
    <text evidence="1">Part of the ABC transporter FtsEX involved in cellular division.</text>
</comment>
<feature type="domain" description="ABC3 transporter permease C-terminal" evidence="14">
    <location>
        <begin position="183"/>
        <end position="305"/>
    </location>
</feature>
<dbReference type="AlphaFoldDB" id="A0A0K1JHT4"/>
<evidence type="ECO:0000313" key="17">
    <source>
        <dbReference type="Proteomes" id="UP000066480"/>
    </source>
</evidence>
<dbReference type="NCBIfam" id="NF038346">
    <property type="entry name" value="FtsX_actino"/>
    <property type="match status" value="1"/>
</dbReference>
<evidence type="ECO:0000259" key="15">
    <source>
        <dbReference type="Pfam" id="PF18075"/>
    </source>
</evidence>
<feature type="transmembrane region" description="Helical" evidence="13">
    <location>
        <begin position="173"/>
        <end position="200"/>
    </location>
</feature>
<evidence type="ECO:0000256" key="12">
    <source>
        <dbReference type="PIRNR" id="PIRNR003097"/>
    </source>
</evidence>
<protein>
    <recommendedName>
        <fullName evidence="5 12">Cell division protein FtsX</fullName>
    </recommendedName>
</protein>
<dbReference type="InterPro" id="IPR047929">
    <property type="entry name" value="FtsX_actino"/>
</dbReference>
<dbReference type="InterPro" id="IPR003838">
    <property type="entry name" value="ABC3_permease_C"/>
</dbReference>
<evidence type="ECO:0000259" key="14">
    <source>
        <dbReference type="Pfam" id="PF02687"/>
    </source>
</evidence>
<dbReference type="GO" id="GO:0051301">
    <property type="term" value="P:cell division"/>
    <property type="evidence" value="ECO:0007669"/>
    <property type="project" value="UniProtKB-KW"/>
</dbReference>
<dbReference type="KEGG" id="lmoi:VV02_11010"/>
<evidence type="ECO:0000256" key="6">
    <source>
        <dbReference type="ARBA" id="ARBA00022475"/>
    </source>
</evidence>
<dbReference type="PATRIC" id="fig|571913.6.peg.2247"/>
<organism evidence="16 17">
    <name type="scientific">Luteipulveratus mongoliensis</name>
    <dbReference type="NCBI Taxonomy" id="571913"/>
    <lineage>
        <taxon>Bacteria</taxon>
        <taxon>Bacillati</taxon>
        <taxon>Actinomycetota</taxon>
        <taxon>Actinomycetes</taxon>
        <taxon>Micrococcales</taxon>
        <taxon>Dermacoccaceae</taxon>
        <taxon>Luteipulveratus</taxon>
    </lineage>
</organism>
<evidence type="ECO:0000256" key="4">
    <source>
        <dbReference type="ARBA" id="ARBA00011160"/>
    </source>
</evidence>
<keyword evidence="11 12" id="KW-0131">Cell cycle</keyword>
<comment type="similarity">
    <text evidence="3 12">Belongs to the ABC-4 integral membrane protein family. FtsX subfamily.</text>
</comment>
<dbReference type="Gene3D" id="3.30.70.3040">
    <property type="match status" value="1"/>
</dbReference>
<dbReference type="InterPro" id="IPR040690">
    <property type="entry name" value="FtsX_ECD"/>
</dbReference>
<dbReference type="PIRSF" id="PIRSF003097">
    <property type="entry name" value="FtsX"/>
    <property type="match status" value="1"/>
</dbReference>
<name>A0A0K1JHT4_9MICO</name>
<feature type="domain" description="FtsX extracellular" evidence="15">
    <location>
        <begin position="56"/>
        <end position="160"/>
    </location>
</feature>